<gene>
    <name evidence="2" type="ORF">CesoFtcFv8_027772</name>
</gene>
<dbReference type="AlphaFoldDB" id="A0AAN8G359"/>
<name>A0AAN8G359_9TELE</name>
<protein>
    <submittedName>
        <fullName evidence="2">Uncharacterized protein</fullName>
    </submittedName>
</protein>
<dbReference type="Proteomes" id="UP001335648">
    <property type="component" value="Unassembled WGS sequence"/>
</dbReference>
<organism evidence="2 3">
    <name type="scientific">Champsocephalus esox</name>
    <name type="common">pike icefish</name>
    <dbReference type="NCBI Taxonomy" id="159716"/>
    <lineage>
        <taxon>Eukaryota</taxon>
        <taxon>Metazoa</taxon>
        <taxon>Chordata</taxon>
        <taxon>Craniata</taxon>
        <taxon>Vertebrata</taxon>
        <taxon>Euteleostomi</taxon>
        <taxon>Actinopterygii</taxon>
        <taxon>Neopterygii</taxon>
        <taxon>Teleostei</taxon>
        <taxon>Neoteleostei</taxon>
        <taxon>Acanthomorphata</taxon>
        <taxon>Eupercaria</taxon>
        <taxon>Perciformes</taxon>
        <taxon>Notothenioidei</taxon>
        <taxon>Channichthyidae</taxon>
        <taxon>Champsocephalus</taxon>
    </lineage>
</organism>
<dbReference type="EMBL" id="JAULUE010002069">
    <property type="protein sequence ID" value="KAK5875272.1"/>
    <property type="molecule type" value="Genomic_DNA"/>
</dbReference>
<accession>A0AAN8G359</accession>
<reference evidence="2 3" key="1">
    <citation type="journal article" date="2023" name="Mol. Biol. Evol.">
        <title>Genomics of Secondarily Temperate Adaptation in the Only Non-Antarctic Icefish.</title>
        <authorList>
            <person name="Rivera-Colon A.G."/>
            <person name="Rayamajhi N."/>
            <person name="Minhas B.F."/>
            <person name="Madrigal G."/>
            <person name="Bilyk K.T."/>
            <person name="Yoon V."/>
            <person name="Hune M."/>
            <person name="Gregory S."/>
            <person name="Cheng C.H.C."/>
            <person name="Catchen J.M."/>
        </authorList>
    </citation>
    <scope>NUCLEOTIDE SEQUENCE [LARGE SCALE GENOMIC DNA]</scope>
    <source>
        <strain evidence="2">JC2023a</strain>
    </source>
</reference>
<feature type="region of interest" description="Disordered" evidence="1">
    <location>
        <begin position="50"/>
        <end position="80"/>
    </location>
</feature>
<feature type="compositionally biased region" description="Basic and acidic residues" evidence="1">
    <location>
        <begin position="52"/>
        <end position="62"/>
    </location>
</feature>
<proteinExistence type="predicted"/>
<evidence type="ECO:0000256" key="1">
    <source>
        <dbReference type="SAM" id="MobiDB-lite"/>
    </source>
</evidence>
<keyword evidence="3" id="KW-1185">Reference proteome</keyword>
<evidence type="ECO:0000313" key="3">
    <source>
        <dbReference type="Proteomes" id="UP001335648"/>
    </source>
</evidence>
<evidence type="ECO:0000313" key="2">
    <source>
        <dbReference type="EMBL" id="KAK5875272.1"/>
    </source>
</evidence>
<comment type="caution">
    <text evidence="2">The sequence shown here is derived from an EMBL/GenBank/DDBJ whole genome shotgun (WGS) entry which is preliminary data.</text>
</comment>
<sequence>MHCGCTPLCCCYPLQQQCVRSPCVRDVWGTQSGMESSICSLLPERGPPQRYLGHELGNERGGRGSRHHRDLIYPQAGDYK</sequence>